<dbReference type="SUPFAM" id="SSF63411">
    <property type="entry name" value="LuxS/MPP-like metallohydrolase"/>
    <property type="match status" value="2"/>
</dbReference>
<sequence>MQQVTRKTLGAGINLTCVTTPKFKRAVLRAMLVLPLGGEDAALRACLPQVLRRGTARLNDMQAFGTALDELYGARIEAAVRKEGENLCIGFLSDCIDEAYAPGADGLTAGVIGLLCDLLYDPYLQDGLFCAAYVEGERGNLIDRIAALKNDPRSWAPRRLNEIMCENEDYGKSALGTIEQAERITPETLYAAYRRALSEAQVELFYCGTMMPDEVEAHFMATPLAQPRKGTLYQPHTVVQARPAGDVREVVEDAEVTQGKLSLGFRTGGASLTGGEPAAYWMFQTIYGGSTSAKLFLNVREKKSLCYYASAQFVASKGLMIVNSGIENRNFEVARDEILHQLDLCRKGEITDAELESARKTLVNGWRTMLDDPLTLERYWMGQAAAGTLVSPEERIEQVADITREQVIAAAQSTALDTVFFMKGAAK</sequence>
<accession>A0AAW4W2X2</accession>
<dbReference type="EMBL" id="JAJEPX010000026">
    <property type="protein sequence ID" value="MCC2177239.1"/>
    <property type="molecule type" value="Genomic_DNA"/>
</dbReference>
<feature type="domain" description="Peptidase M16 C-terminal" evidence="1">
    <location>
        <begin position="184"/>
        <end position="362"/>
    </location>
</feature>
<dbReference type="InterPro" id="IPR007863">
    <property type="entry name" value="Peptidase_M16_C"/>
</dbReference>
<organism evidence="2 3">
    <name type="scientific">Agathobaculum butyriciproducens</name>
    <dbReference type="NCBI Taxonomy" id="1628085"/>
    <lineage>
        <taxon>Bacteria</taxon>
        <taxon>Bacillati</taxon>
        <taxon>Bacillota</taxon>
        <taxon>Clostridia</taxon>
        <taxon>Eubacteriales</taxon>
        <taxon>Butyricicoccaceae</taxon>
        <taxon>Agathobaculum</taxon>
    </lineage>
</organism>
<dbReference type="InterPro" id="IPR050361">
    <property type="entry name" value="MPP/UQCRC_Complex"/>
</dbReference>
<dbReference type="RefSeq" id="WP_227600867.1">
    <property type="nucleotide sequence ID" value="NZ_JAJEPX010000026.1"/>
</dbReference>
<dbReference type="InterPro" id="IPR011249">
    <property type="entry name" value="Metalloenz_LuxS/M16"/>
</dbReference>
<reference evidence="2 3" key="1">
    <citation type="submission" date="2021-10" db="EMBL/GenBank/DDBJ databases">
        <title>Anaerobic single-cell dispensing facilitates the cultivation of human gut bacteria.</title>
        <authorList>
            <person name="Afrizal A."/>
        </authorList>
    </citation>
    <scope>NUCLEOTIDE SEQUENCE [LARGE SCALE GENOMIC DNA]</scope>
    <source>
        <strain evidence="2 3">CLA-AA-H270</strain>
    </source>
</reference>
<name>A0AAW4W2X2_9FIRM</name>
<dbReference type="AlphaFoldDB" id="A0AAW4W2X2"/>
<proteinExistence type="predicted"/>
<dbReference type="PANTHER" id="PTHR11851">
    <property type="entry name" value="METALLOPROTEASE"/>
    <property type="match status" value="1"/>
</dbReference>
<keyword evidence="3" id="KW-1185">Reference proteome</keyword>
<evidence type="ECO:0000313" key="2">
    <source>
        <dbReference type="EMBL" id="MCC2177239.1"/>
    </source>
</evidence>
<protein>
    <submittedName>
        <fullName evidence="2">Insulinase family protein</fullName>
    </submittedName>
</protein>
<gene>
    <name evidence="2" type="ORF">LKD22_08910</name>
</gene>
<dbReference type="Pfam" id="PF05193">
    <property type="entry name" value="Peptidase_M16_C"/>
    <property type="match status" value="1"/>
</dbReference>
<dbReference type="GeneID" id="98659316"/>
<comment type="caution">
    <text evidence="2">The sequence shown here is derived from an EMBL/GenBank/DDBJ whole genome shotgun (WGS) entry which is preliminary data.</text>
</comment>
<evidence type="ECO:0000313" key="3">
    <source>
        <dbReference type="Proteomes" id="UP001298753"/>
    </source>
</evidence>
<dbReference type="GO" id="GO:0046872">
    <property type="term" value="F:metal ion binding"/>
    <property type="evidence" value="ECO:0007669"/>
    <property type="project" value="InterPro"/>
</dbReference>
<dbReference type="NCBIfam" id="NF047422">
    <property type="entry name" value="YfmF_fam"/>
    <property type="match status" value="1"/>
</dbReference>
<dbReference type="PANTHER" id="PTHR11851:SF186">
    <property type="entry name" value="INACTIVE METALLOPROTEASE YMFF-RELATED"/>
    <property type="match status" value="1"/>
</dbReference>
<dbReference type="Proteomes" id="UP001298753">
    <property type="component" value="Unassembled WGS sequence"/>
</dbReference>
<dbReference type="Gene3D" id="3.30.830.10">
    <property type="entry name" value="Metalloenzyme, LuxS/M16 peptidase-like"/>
    <property type="match status" value="2"/>
</dbReference>
<evidence type="ECO:0000259" key="1">
    <source>
        <dbReference type="Pfam" id="PF05193"/>
    </source>
</evidence>